<evidence type="ECO:0000259" key="1">
    <source>
        <dbReference type="PROSITE" id="PS50004"/>
    </source>
</evidence>
<dbReference type="InterPro" id="IPR044750">
    <property type="entry name" value="C2_SRC2/BAP"/>
</dbReference>
<dbReference type="PANTHER" id="PTHR32246:SF20">
    <property type="entry name" value="CALCIUM-DEPENDENT LIPID-BINDING (CALB DOMAIN) FAMILY PROTEIN"/>
    <property type="match status" value="1"/>
</dbReference>
<protein>
    <recommendedName>
        <fullName evidence="1">C2 domain-containing protein</fullName>
    </recommendedName>
</protein>
<reference evidence="2 3" key="1">
    <citation type="submission" date="2024-01" db="EMBL/GenBank/DDBJ databases">
        <title>Genome assemblies of Stephania.</title>
        <authorList>
            <person name="Yang L."/>
        </authorList>
    </citation>
    <scope>NUCLEOTIDE SEQUENCE [LARGE SCALE GENOMIC DNA]</scope>
    <source>
        <strain evidence="2">JXDWG</strain>
        <tissue evidence="2">Leaf</tissue>
    </source>
</reference>
<dbReference type="Pfam" id="PF00168">
    <property type="entry name" value="C2"/>
    <property type="match status" value="1"/>
</dbReference>
<dbReference type="AlphaFoldDB" id="A0AAP0K7R8"/>
<dbReference type="Proteomes" id="UP001419268">
    <property type="component" value="Unassembled WGS sequence"/>
</dbReference>
<organism evidence="2 3">
    <name type="scientific">Stephania cephalantha</name>
    <dbReference type="NCBI Taxonomy" id="152367"/>
    <lineage>
        <taxon>Eukaryota</taxon>
        <taxon>Viridiplantae</taxon>
        <taxon>Streptophyta</taxon>
        <taxon>Embryophyta</taxon>
        <taxon>Tracheophyta</taxon>
        <taxon>Spermatophyta</taxon>
        <taxon>Magnoliopsida</taxon>
        <taxon>Ranunculales</taxon>
        <taxon>Menispermaceae</taxon>
        <taxon>Menispermoideae</taxon>
        <taxon>Cissampelideae</taxon>
        <taxon>Stephania</taxon>
    </lineage>
</organism>
<dbReference type="GO" id="GO:0006952">
    <property type="term" value="P:defense response"/>
    <property type="evidence" value="ECO:0007669"/>
    <property type="project" value="InterPro"/>
</dbReference>
<comment type="caution">
    <text evidence="2">The sequence shown here is derived from an EMBL/GenBank/DDBJ whole genome shotgun (WGS) entry which is preliminary data.</text>
</comment>
<proteinExistence type="predicted"/>
<evidence type="ECO:0000313" key="2">
    <source>
        <dbReference type="EMBL" id="KAK9147462.1"/>
    </source>
</evidence>
<dbReference type="InterPro" id="IPR035892">
    <property type="entry name" value="C2_domain_sf"/>
</dbReference>
<evidence type="ECO:0000313" key="3">
    <source>
        <dbReference type="Proteomes" id="UP001419268"/>
    </source>
</evidence>
<dbReference type="PANTHER" id="PTHR32246">
    <property type="entry name" value="INGRESSION PROTEIN FIC1"/>
    <property type="match status" value="1"/>
</dbReference>
<name>A0AAP0K7R8_9MAGN</name>
<dbReference type="PROSITE" id="PS50004">
    <property type="entry name" value="C2"/>
    <property type="match status" value="1"/>
</dbReference>
<gene>
    <name evidence="2" type="ORF">Scep_006219</name>
</gene>
<dbReference type="SUPFAM" id="SSF49562">
    <property type="entry name" value="C2 domain (Calcium/lipid-binding domain, CaLB)"/>
    <property type="match status" value="1"/>
</dbReference>
<dbReference type="CDD" id="cd04051">
    <property type="entry name" value="C2_SRC2_like"/>
    <property type="match status" value="1"/>
</dbReference>
<dbReference type="Gene3D" id="2.60.40.150">
    <property type="entry name" value="C2 domain"/>
    <property type="match status" value="1"/>
</dbReference>
<keyword evidence="3" id="KW-1185">Reference proteome</keyword>
<dbReference type="EMBL" id="JBBNAG010000003">
    <property type="protein sequence ID" value="KAK9147462.1"/>
    <property type="molecule type" value="Genomic_DNA"/>
</dbReference>
<accession>A0AAP0K7R8</accession>
<feature type="domain" description="C2" evidence="1">
    <location>
        <begin position="1"/>
        <end position="116"/>
    </location>
</feature>
<dbReference type="SMART" id="SM00239">
    <property type="entry name" value="C2"/>
    <property type="match status" value="1"/>
</dbReference>
<sequence length="256" mass="27128">MTSLPPPPYDLEVTICSATNLKNINWRHGSLKPYAVLWTDPCPNSKYSTRVDEDGDTCPVWDETIVLPLRAPIEDSILRIDIVHAYASDDVNPLIGSGSVPVRQIVDEFGFGSVAGRTLQLTRPSGRPQGTLEVKIVVRDRRRDWAAPPPPPAAAAYGVAPPPTPVGYGGYPAPPPPPPAYYAAAPSGYPAVVEERKKGMGAGAGLAVGAVAGLLGGIALTEGVEHLEEKIEDDVAAKVEEDLAYDEGGFGGDDFY</sequence>
<dbReference type="InterPro" id="IPR000008">
    <property type="entry name" value="C2_dom"/>
</dbReference>